<dbReference type="AlphaFoldDB" id="A0A0S4TTH9"/>
<evidence type="ECO:0000313" key="1">
    <source>
        <dbReference type="EMBL" id="CUV13270.1"/>
    </source>
</evidence>
<accession>A0A0S4TTH9</accession>
<proteinExistence type="predicted"/>
<name>A0A0S4TTH9_RALSL</name>
<protein>
    <submittedName>
        <fullName evidence="1">Conserved hypothethical protein</fullName>
    </submittedName>
</protein>
<dbReference type="EMBL" id="LN899819">
    <property type="protein sequence ID" value="CUV13270.1"/>
    <property type="molecule type" value="Genomic_DNA"/>
</dbReference>
<reference evidence="1" key="1">
    <citation type="submission" date="2015-10" db="EMBL/GenBank/DDBJ databases">
        <authorList>
            <person name="Gilbert D.G."/>
        </authorList>
    </citation>
    <scope>NUCLEOTIDE SEQUENCE</scope>
    <source>
        <strain evidence="1">Phyl III-seqv23</strain>
    </source>
</reference>
<sequence length="133" mass="15144">MSIAICVEVDNRLTWQEMKDILLAMGLFVTQEEDGEIRGGLPASNMYVVAEVVTDTDRMHPLTEGADFAKDWIIGIRAQFYYVMSRYDACSSEMHEFISKLIDVSPAYFIVAFENEKIYAIRDRAGLTILSNF</sequence>
<gene>
    <name evidence="1" type="ORF">RUN39_v1_550005</name>
</gene>
<organism evidence="1">
    <name type="scientific">Ralstonia solanacearum</name>
    <name type="common">Pseudomonas solanacearum</name>
    <dbReference type="NCBI Taxonomy" id="305"/>
    <lineage>
        <taxon>Bacteria</taxon>
        <taxon>Pseudomonadati</taxon>
        <taxon>Pseudomonadota</taxon>
        <taxon>Betaproteobacteria</taxon>
        <taxon>Burkholderiales</taxon>
        <taxon>Burkholderiaceae</taxon>
        <taxon>Ralstonia</taxon>
        <taxon>Ralstonia solanacearum species complex</taxon>
    </lineage>
</organism>
<dbReference type="PATRIC" id="fig|305.106.peg.2892"/>